<evidence type="ECO:0000256" key="4">
    <source>
        <dbReference type="ARBA" id="ARBA00022833"/>
    </source>
</evidence>
<evidence type="ECO:0000256" key="2">
    <source>
        <dbReference type="ARBA" id="ARBA00022679"/>
    </source>
</evidence>
<gene>
    <name evidence="5" type="ORF">BG454_16095</name>
</gene>
<dbReference type="GO" id="GO:0046872">
    <property type="term" value="F:metal ion binding"/>
    <property type="evidence" value="ECO:0007669"/>
    <property type="project" value="UniProtKB-KW"/>
</dbReference>
<keyword evidence="6" id="KW-1185">Reference proteome</keyword>
<accession>A0A2K8KL22</accession>
<dbReference type="Gene3D" id="3.20.20.70">
    <property type="entry name" value="Aldolase class I"/>
    <property type="match status" value="1"/>
</dbReference>
<dbReference type="Proteomes" id="UP000228948">
    <property type="component" value="Chromosome"/>
</dbReference>
<evidence type="ECO:0000313" key="6">
    <source>
        <dbReference type="Proteomes" id="UP000228948"/>
    </source>
</evidence>
<dbReference type="Pfam" id="PF05853">
    <property type="entry name" value="BKACE"/>
    <property type="match status" value="1"/>
</dbReference>
<sequence length="309" mass="33709">MSGIIITCALTGSIHTPSMSPHLPFTGADIARQGIEAAHAGASILHLHARDPVTGQPSAALAHFNGFVPTLARDTDAVLNLSTGGSAVMSLDDRLAAPLEIAPEMASLNMGTMNFALYPMLGRERDWLHDWEKPFLENTDDLVFKNTPRDIARILTSLGAERGARFEFECYDLSHLYMLRHFADRGLVKPPFFIQFVFGVLGGMGPDAENLTHMKRIADKLFGDDYLFSVLAAGRFQMPLITQSAAMGGHVRVGLEDSLTIARGQLARSNAEQVMKIREIVERLGRNVMTPDAVRATLGLKGAEQINAR</sequence>
<dbReference type="InterPro" id="IPR013785">
    <property type="entry name" value="Aldolase_TIM"/>
</dbReference>
<dbReference type="EMBL" id="CP024899">
    <property type="protein sequence ID" value="ATX67150.1"/>
    <property type="molecule type" value="Genomic_DNA"/>
</dbReference>
<dbReference type="RefSeq" id="WP_071481593.1">
    <property type="nucleotide sequence ID" value="NZ_CP024899.1"/>
</dbReference>
<dbReference type="OrthoDB" id="9805277at2"/>
<dbReference type="PANTHER" id="PTHR37418">
    <property type="entry name" value="3-KETO-5-AMINOHEXANOATE CLEAVAGE ENZYME-RELATED"/>
    <property type="match status" value="1"/>
</dbReference>
<dbReference type="GO" id="GO:0043720">
    <property type="term" value="F:3-keto-5-aminohexanoate cleavage activity"/>
    <property type="evidence" value="ECO:0007669"/>
    <property type="project" value="InterPro"/>
</dbReference>
<keyword evidence="2" id="KW-0808">Transferase</keyword>
<organism evidence="5 6">
    <name type="scientific">Roseinatronobacter bogoriensis subsp. barguzinensis</name>
    <dbReference type="NCBI Taxonomy" id="441209"/>
    <lineage>
        <taxon>Bacteria</taxon>
        <taxon>Pseudomonadati</taxon>
        <taxon>Pseudomonadota</taxon>
        <taxon>Alphaproteobacteria</taxon>
        <taxon>Rhodobacterales</taxon>
        <taxon>Paracoccaceae</taxon>
        <taxon>Roseinatronobacter</taxon>
    </lineage>
</organism>
<dbReference type="AlphaFoldDB" id="A0A2K8KL22"/>
<proteinExistence type="predicted"/>
<keyword evidence="3" id="KW-0479">Metal-binding</keyword>
<evidence type="ECO:0000313" key="5">
    <source>
        <dbReference type="EMBL" id="ATX67150.1"/>
    </source>
</evidence>
<evidence type="ECO:0000256" key="3">
    <source>
        <dbReference type="ARBA" id="ARBA00022723"/>
    </source>
</evidence>
<dbReference type="InterPro" id="IPR008567">
    <property type="entry name" value="BKACE"/>
</dbReference>
<evidence type="ECO:0000256" key="1">
    <source>
        <dbReference type="ARBA" id="ARBA00001947"/>
    </source>
</evidence>
<dbReference type="KEGG" id="rbg:BG454_16095"/>
<keyword evidence="4" id="KW-0862">Zinc</keyword>
<reference evidence="5 6" key="1">
    <citation type="submission" date="2017-11" db="EMBL/GenBank/DDBJ databases">
        <title>Revised Sequence and Annotation of the Rhodobaca barguzinensis strain alga05 Genome.</title>
        <authorList>
            <person name="Kopejtka K."/>
            <person name="Tomasch J.M."/>
            <person name="Bunk B."/>
            <person name="Koblizek M."/>
        </authorList>
    </citation>
    <scope>NUCLEOTIDE SEQUENCE [LARGE SCALE GENOMIC DNA]</scope>
    <source>
        <strain evidence="6">alga05</strain>
    </source>
</reference>
<dbReference type="STRING" id="441209.GCA_001870665_03001"/>
<comment type="cofactor">
    <cofactor evidence="1">
        <name>Zn(2+)</name>
        <dbReference type="ChEBI" id="CHEBI:29105"/>
    </cofactor>
</comment>
<dbReference type="PANTHER" id="PTHR37418:SF2">
    <property type="entry name" value="3-KETO-5-AMINOHEXANOATE CLEAVAGE ENZYME"/>
    <property type="match status" value="1"/>
</dbReference>
<protein>
    <submittedName>
        <fullName evidence="5">3-keto-5-aminohexanoate cleavage protein</fullName>
    </submittedName>
</protein>
<name>A0A2K8KL22_9RHOB</name>